<dbReference type="GO" id="GO:0022857">
    <property type="term" value="F:transmembrane transporter activity"/>
    <property type="evidence" value="ECO:0007669"/>
    <property type="project" value="InterPro"/>
</dbReference>
<feature type="transmembrane region" description="Helical" evidence="8">
    <location>
        <begin position="173"/>
        <end position="194"/>
    </location>
</feature>
<evidence type="ECO:0000313" key="10">
    <source>
        <dbReference type="EMBL" id="KAJ8924978.1"/>
    </source>
</evidence>
<dbReference type="SUPFAM" id="SSF103473">
    <property type="entry name" value="MFS general substrate transporter"/>
    <property type="match status" value="1"/>
</dbReference>
<feature type="transmembrane region" description="Helical" evidence="8">
    <location>
        <begin position="350"/>
        <end position="368"/>
    </location>
</feature>
<evidence type="ECO:0000256" key="8">
    <source>
        <dbReference type="SAM" id="Phobius"/>
    </source>
</evidence>
<keyword evidence="3 8" id="KW-0812">Transmembrane</keyword>
<comment type="caution">
    <text evidence="10">The sequence shown here is derived from an EMBL/GenBank/DDBJ whole genome shotgun (WGS) entry which is preliminary data.</text>
</comment>
<keyword evidence="5 8" id="KW-0472">Membrane</keyword>
<evidence type="ECO:0000313" key="11">
    <source>
        <dbReference type="Proteomes" id="UP001159042"/>
    </source>
</evidence>
<dbReference type="InterPro" id="IPR005829">
    <property type="entry name" value="Sugar_transporter_CS"/>
</dbReference>
<feature type="domain" description="Major facilitator superfamily (MFS) profile" evidence="9">
    <location>
        <begin position="1"/>
        <end position="444"/>
    </location>
</feature>
<feature type="transmembrane region" description="Helical" evidence="8">
    <location>
        <begin position="416"/>
        <end position="440"/>
    </location>
</feature>
<sequence length="476" mass="52692">IRLRGHRTGLIFCNESVFRILYHFPATLSILSSEMHFGWTSPSLPILIRGGYKFRITAEEASWLAVILLAGTIFGAVFTGCLADVLGRKKLILFTALPLFAAWLAIALAESVEVLYAARFTAGLSSGISISAVPMYLGEIAEPDVRGMLASMCPVCVVFGVLLINILGNYLDIVHTAFVSSIFPVVLFATFAWMPESPSFLLLKQRKEQARETLVTLRGKDNGEAELKRLEEVFEPKKATVLDLFLKSTNRKAAVVAYGLRTVQQFCGTTALTFYCKTIFEQADDLISANVGTIVYFSLQLVVAFLASFIVDIFGRRPLLIISLLGCSSTLFLLSFYIYVKDCTSYDIDLYTFVPVIALLLNVTFISIGIRNIPLLMMGEMFSTDIKPVALCVGTIFYSIVATLSAKLFYLTNEMLGMYVPFLIFALLSLVSVVFVVFCVPETKGKTLEDIQNELEGSKLFNNKERYSVSKEKGKA</sequence>
<feature type="transmembrane region" description="Helical" evidence="8">
    <location>
        <begin position="61"/>
        <end position="79"/>
    </location>
</feature>
<dbReference type="Proteomes" id="UP001159042">
    <property type="component" value="Unassembled WGS sequence"/>
</dbReference>
<keyword evidence="4 8" id="KW-1133">Transmembrane helix</keyword>
<dbReference type="InterPro" id="IPR020846">
    <property type="entry name" value="MFS_dom"/>
</dbReference>
<feature type="transmembrane region" description="Helical" evidence="8">
    <location>
        <begin position="318"/>
        <end position="338"/>
    </location>
</feature>
<evidence type="ECO:0000256" key="7">
    <source>
        <dbReference type="ARBA" id="ARBA00024348"/>
    </source>
</evidence>
<evidence type="ECO:0000256" key="2">
    <source>
        <dbReference type="ARBA" id="ARBA00022475"/>
    </source>
</evidence>
<dbReference type="EMBL" id="JANEYG010000002">
    <property type="protein sequence ID" value="KAJ8924978.1"/>
    <property type="molecule type" value="Genomic_DNA"/>
</dbReference>
<keyword evidence="2" id="KW-1003">Cell membrane</keyword>
<dbReference type="FunFam" id="1.20.1250.20:FF:000055">
    <property type="entry name" value="Facilitated trehalose transporter Tret1-2 homolog"/>
    <property type="match status" value="1"/>
</dbReference>
<keyword evidence="11" id="KW-1185">Reference proteome</keyword>
<feature type="transmembrane region" description="Helical" evidence="8">
    <location>
        <begin position="389"/>
        <end position="410"/>
    </location>
</feature>
<evidence type="ECO:0000256" key="6">
    <source>
        <dbReference type="ARBA" id="ARBA00023180"/>
    </source>
</evidence>
<dbReference type="Gene3D" id="1.20.1250.20">
    <property type="entry name" value="MFS general substrate transporter like domains"/>
    <property type="match status" value="1"/>
</dbReference>
<feature type="transmembrane region" description="Helical" evidence="8">
    <location>
        <begin position="287"/>
        <end position="311"/>
    </location>
</feature>
<dbReference type="Pfam" id="PF00083">
    <property type="entry name" value="Sugar_tr"/>
    <property type="match status" value="1"/>
</dbReference>
<comment type="similarity">
    <text evidence="7">Belongs to the major facilitator superfamily. Sugar transporter (TC 2.A.1.1) family. Trehalose transporter subfamily.</text>
</comment>
<dbReference type="AlphaFoldDB" id="A0AAV8WF44"/>
<comment type="subcellular location">
    <subcellularLocation>
        <location evidence="1">Cell membrane</location>
        <topology evidence="1">Multi-pass membrane protein</topology>
    </subcellularLocation>
</comment>
<feature type="transmembrane region" description="Helical" evidence="8">
    <location>
        <begin position="115"/>
        <end position="137"/>
    </location>
</feature>
<protein>
    <recommendedName>
        <fullName evidence="9">Major facilitator superfamily (MFS) profile domain-containing protein</fullName>
    </recommendedName>
</protein>
<dbReference type="PROSITE" id="PS50850">
    <property type="entry name" value="MFS"/>
    <property type="match status" value="1"/>
</dbReference>
<evidence type="ECO:0000256" key="5">
    <source>
        <dbReference type="ARBA" id="ARBA00023136"/>
    </source>
</evidence>
<feature type="non-terminal residue" evidence="10">
    <location>
        <position position="1"/>
    </location>
</feature>
<dbReference type="InterPro" id="IPR050549">
    <property type="entry name" value="MFS_Trehalose_Transporter"/>
</dbReference>
<evidence type="ECO:0000256" key="4">
    <source>
        <dbReference type="ARBA" id="ARBA00022989"/>
    </source>
</evidence>
<dbReference type="GO" id="GO:0005886">
    <property type="term" value="C:plasma membrane"/>
    <property type="evidence" value="ECO:0007669"/>
    <property type="project" value="UniProtKB-SubCell"/>
</dbReference>
<dbReference type="InterPro" id="IPR005828">
    <property type="entry name" value="MFS_sugar_transport-like"/>
</dbReference>
<feature type="transmembrane region" description="Helical" evidence="8">
    <location>
        <begin position="149"/>
        <end position="167"/>
    </location>
</feature>
<dbReference type="PROSITE" id="PS00216">
    <property type="entry name" value="SUGAR_TRANSPORT_1"/>
    <property type="match status" value="2"/>
</dbReference>
<evidence type="ECO:0000259" key="9">
    <source>
        <dbReference type="PROSITE" id="PS50850"/>
    </source>
</evidence>
<organism evidence="10 11">
    <name type="scientific">Exocentrus adspersus</name>
    <dbReference type="NCBI Taxonomy" id="1586481"/>
    <lineage>
        <taxon>Eukaryota</taxon>
        <taxon>Metazoa</taxon>
        <taxon>Ecdysozoa</taxon>
        <taxon>Arthropoda</taxon>
        <taxon>Hexapoda</taxon>
        <taxon>Insecta</taxon>
        <taxon>Pterygota</taxon>
        <taxon>Neoptera</taxon>
        <taxon>Endopterygota</taxon>
        <taxon>Coleoptera</taxon>
        <taxon>Polyphaga</taxon>
        <taxon>Cucujiformia</taxon>
        <taxon>Chrysomeloidea</taxon>
        <taxon>Cerambycidae</taxon>
        <taxon>Lamiinae</taxon>
        <taxon>Acanthocinini</taxon>
        <taxon>Exocentrus</taxon>
    </lineage>
</organism>
<proteinExistence type="inferred from homology"/>
<dbReference type="PANTHER" id="PTHR48021:SF46">
    <property type="entry name" value="MAJOR FACILITATOR SUPERFAMILY (MFS) PROFILE DOMAIN-CONTAINING PROTEIN"/>
    <property type="match status" value="1"/>
</dbReference>
<evidence type="ECO:0000256" key="3">
    <source>
        <dbReference type="ARBA" id="ARBA00022692"/>
    </source>
</evidence>
<dbReference type="InterPro" id="IPR036259">
    <property type="entry name" value="MFS_trans_sf"/>
</dbReference>
<name>A0AAV8WF44_9CUCU</name>
<gene>
    <name evidence="10" type="ORF">NQ315_001143</name>
</gene>
<dbReference type="PANTHER" id="PTHR48021">
    <property type="match status" value="1"/>
</dbReference>
<evidence type="ECO:0000256" key="1">
    <source>
        <dbReference type="ARBA" id="ARBA00004651"/>
    </source>
</evidence>
<reference evidence="10 11" key="1">
    <citation type="journal article" date="2023" name="Insect Mol. Biol.">
        <title>Genome sequencing provides insights into the evolution of gene families encoding plant cell wall-degrading enzymes in longhorned beetles.</title>
        <authorList>
            <person name="Shin N.R."/>
            <person name="Okamura Y."/>
            <person name="Kirsch R."/>
            <person name="Pauchet Y."/>
        </authorList>
    </citation>
    <scope>NUCLEOTIDE SEQUENCE [LARGE SCALE GENOMIC DNA]</scope>
    <source>
        <strain evidence="10">EAD_L_NR</strain>
    </source>
</reference>
<accession>A0AAV8WF44</accession>
<keyword evidence="6" id="KW-0325">Glycoprotein</keyword>
<feature type="transmembrane region" description="Helical" evidence="8">
    <location>
        <begin position="91"/>
        <end position="109"/>
    </location>
</feature>